<name>A0A250AVS0_9GAMM</name>
<dbReference type="AlphaFoldDB" id="A0A250AVS0"/>
<dbReference type="Proteomes" id="UP000217182">
    <property type="component" value="Chromosome"/>
</dbReference>
<dbReference type="OrthoDB" id="9795405at2"/>
<dbReference type="InterPro" id="IPR052707">
    <property type="entry name" value="OsmC_Ohr_Peroxiredoxin"/>
</dbReference>
<dbReference type="InterPro" id="IPR036102">
    <property type="entry name" value="OsmC/Ohrsf"/>
</dbReference>
<dbReference type="Gene3D" id="3.30.300.20">
    <property type="match status" value="1"/>
</dbReference>
<reference evidence="1 2" key="1">
    <citation type="submission" date="2016-01" db="EMBL/GenBank/DDBJ databases">
        <authorList>
            <person name="Oliw E.H."/>
        </authorList>
    </citation>
    <scope>NUCLEOTIDE SEQUENCE [LARGE SCALE GENOMIC DNA]</scope>
    <source>
        <strain evidence="1 2">FRB97</strain>
    </source>
</reference>
<dbReference type="InterPro" id="IPR003718">
    <property type="entry name" value="OsmC/Ohr_fam"/>
</dbReference>
<dbReference type="SUPFAM" id="SSF82784">
    <property type="entry name" value="OsmC-like"/>
    <property type="match status" value="1"/>
</dbReference>
<proteinExistence type="predicted"/>
<dbReference type="KEGG" id="gqu:AWC35_00325"/>
<gene>
    <name evidence="1" type="ORF">AWC35_00325</name>
</gene>
<dbReference type="PANTHER" id="PTHR42830:SF2">
    <property type="entry name" value="OSMC_OHR FAMILY PROTEIN"/>
    <property type="match status" value="1"/>
</dbReference>
<dbReference type="InterPro" id="IPR015946">
    <property type="entry name" value="KH_dom-like_a/b"/>
</dbReference>
<accession>A0A250AVS0</accession>
<dbReference type="PANTHER" id="PTHR42830">
    <property type="entry name" value="OSMOTICALLY INDUCIBLE FAMILY PROTEIN"/>
    <property type="match status" value="1"/>
</dbReference>
<sequence length="162" mass="17622">MAKKQHTYRVNVVWTGNEGSGTANYRAYSRNHEISAAGKTPVLGSADPSFRGDPARWNPEELLLASLSACHKLWYLGLCAAAGVMVVAYRDEAEGVMLEESGGAGQFSSVTLRPRVEITADSDRQTALDLHHKAHDMCFIARSMNFPVNNEPEISIRSGAVS</sequence>
<dbReference type="EMBL" id="CP014136">
    <property type="protein sequence ID" value="ATA17916.1"/>
    <property type="molecule type" value="Genomic_DNA"/>
</dbReference>
<evidence type="ECO:0000313" key="2">
    <source>
        <dbReference type="Proteomes" id="UP000217182"/>
    </source>
</evidence>
<organism evidence="1 2">
    <name type="scientific">Gibbsiella quercinecans</name>
    <dbReference type="NCBI Taxonomy" id="929813"/>
    <lineage>
        <taxon>Bacteria</taxon>
        <taxon>Pseudomonadati</taxon>
        <taxon>Pseudomonadota</taxon>
        <taxon>Gammaproteobacteria</taxon>
        <taxon>Enterobacterales</taxon>
        <taxon>Yersiniaceae</taxon>
        <taxon>Gibbsiella</taxon>
    </lineage>
</organism>
<dbReference type="Pfam" id="PF02566">
    <property type="entry name" value="OsmC"/>
    <property type="match status" value="1"/>
</dbReference>
<dbReference type="RefSeq" id="WP_095844513.1">
    <property type="nucleotide sequence ID" value="NZ_CP014136.1"/>
</dbReference>
<evidence type="ECO:0000313" key="1">
    <source>
        <dbReference type="EMBL" id="ATA17916.1"/>
    </source>
</evidence>
<keyword evidence="2" id="KW-1185">Reference proteome</keyword>
<protein>
    <submittedName>
        <fullName evidence="1">Peroxiredoxin</fullName>
    </submittedName>
</protein>